<keyword evidence="2" id="KW-1185">Reference proteome</keyword>
<organism evidence="1 2">
    <name type="scientific">Mucilaginibacter paludis DSM 18603</name>
    <dbReference type="NCBI Taxonomy" id="714943"/>
    <lineage>
        <taxon>Bacteria</taxon>
        <taxon>Pseudomonadati</taxon>
        <taxon>Bacteroidota</taxon>
        <taxon>Sphingobacteriia</taxon>
        <taxon>Sphingobacteriales</taxon>
        <taxon>Sphingobacteriaceae</taxon>
        <taxon>Mucilaginibacter</taxon>
    </lineage>
</organism>
<dbReference type="HOGENOM" id="CLU_3045509_0_0_10"/>
<sequence>MTAILAVSGSLVTTVKTAVGCTEFVDLSRFMPIKNVFFQVELLENANVIQWQFL</sequence>
<proteinExistence type="predicted"/>
<dbReference type="RefSeq" id="WP_008507361.1">
    <property type="nucleotide sequence ID" value="NZ_CM001403.1"/>
</dbReference>
<dbReference type="EMBL" id="CM001403">
    <property type="protein sequence ID" value="EHQ27072.1"/>
    <property type="molecule type" value="Genomic_DNA"/>
</dbReference>
<reference evidence="1" key="1">
    <citation type="submission" date="2011-09" db="EMBL/GenBank/DDBJ databases">
        <title>The permanent draft genome of Mucilaginibacter paludis DSM 18603.</title>
        <authorList>
            <consortium name="US DOE Joint Genome Institute (JGI-PGF)"/>
            <person name="Lucas S."/>
            <person name="Han J."/>
            <person name="Lapidus A."/>
            <person name="Bruce D."/>
            <person name="Goodwin L."/>
            <person name="Pitluck S."/>
            <person name="Peters L."/>
            <person name="Kyrpides N."/>
            <person name="Mavromatis K."/>
            <person name="Ivanova N."/>
            <person name="Mikhailova N."/>
            <person name="Held B."/>
            <person name="Detter J.C."/>
            <person name="Tapia R."/>
            <person name="Han C."/>
            <person name="Land M."/>
            <person name="Hauser L."/>
            <person name="Markowitz V."/>
            <person name="Cheng J.-F."/>
            <person name="Hugenholtz P."/>
            <person name="Woyke T."/>
            <person name="Wu D."/>
            <person name="Tindall B."/>
            <person name="Brambilla E."/>
            <person name="Klenk H.-P."/>
            <person name="Eisen J.A."/>
        </authorList>
    </citation>
    <scope>NUCLEOTIDE SEQUENCE [LARGE SCALE GENOMIC DNA]</scope>
    <source>
        <strain evidence="1">DSM 18603</strain>
    </source>
</reference>
<name>H1YBZ4_9SPHI</name>
<evidence type="ECO:0000313" key="2">
    <source>
        <dbReference type="Proteomes" id="UP000002774"/>
    </source>
</evidence>
<evidence type="ECO:0000313" key="1">
    <source>
        <dbReference type="EMBL" id="EHQ27072.1"/>
    </source>
</evidence>
<dbReference type="STRING" id="714943.Mucpa_2964"/>
<protein>
    <submittedName>
        <fullName evidence="1">Uncharacterized protein</fullName>
    </submittedName>
</protein>
<accession>H1YBZ4</accession>
<gene>
    <name evidence="1" type="ORF">Mucpa_2964</name>
</gene>
<dbReference type="Proteomes" id="UP000002774">
    <property type="component" value="Chromosome"/>
</dbReference>
<dbReference type="AlphaFoldDB" id="H1YBZ4"/>